<sequence>MTSGFRSGRFGWVSFAHPYSQRGRLTSFRLRCGRVGAVEEVLAGGITTLSTDFKQMGKTLAQLITTKAITTIGNSWHFNIRKSL</sequence>
<gene>
    <name evidence="1" type="ORF">H3H32_22490</name>
</gene>
<dbReference type="AlphaFoldDB" id="A0A7G5GPF4"/>
<evidence type="ECO:0000313" key="2">
    <source>
        <dbReference type="Proteomes" id="UP000515369"/>
    </source>
</evidence>
<name>A0A7G5GPF4_9BACT</name>
<proteinExistence type="predicted"/>
<keyword evidence="2" id="KW-1185">Reference proteome</keyword>
<evidence type="ECO:0000313" key="1">
    <source>
        <dbReference type="EMBL" id="QMW00746.1"/>
    </source>
</evidence>
<accession>A0A7G5GPF4</accession>
<dbReference type="KEGG" id="sfol:H3H32_22490"/>
<dbReference type="EMBL" id="CP059732">
    <property type="protein sequence ID" value="QMW00746.1"/>
    <property type="molecule type" value="Genomic_DNA"/>
</dbReference>
<organism evidence="1 2">
    <name type="scientific">Spirosoma foliorum</name>
    <dbReference type="NCBI Taxonomy" id="2710596"/>
    <lineage>
        <taxon>Bacteria</taxon>
        <taxon>Pseudomonadati</taxon>
        <taxon>Bacteroidota</taxon>
        <taxon>Cytophagia</taxon>
        <taxon>Cytophagales</taxon>
        <taxon>Cytophagaceae</taxon>
        <taxon>Spirosoma</taxon>
    </lineage>
</organism>
<protein>
    <submittedName>
        <fullName evidence="1">Uncharacterized protein</fullName>
    </submittedName>
</protein>
<reference evidence="1 2" key="1">
    <citation type="submission" date="2020-07" db="EMBL/GenBank/DDBJ databases">
        <title>Spirosoma foliorum sp. nov., isolated from the leaves on the Nejang mountain Korea, Republic of.</title>
        <authorList>
            <person name="Ho H."/>
            <person name="Lee Y.-J."/>
            <person name="Nurcahyanto D.-A."/>
            <person name="Kim S.-G."/>
        </authorList>
    </citation>
    <scope>NUCLEOTIDE SEQUENCE [LARGE SCALE GENOMIC DNA]</scope>
    <source>
        <strain evidence="1 2">PL0136</strain>
    </source>
</reference>
<dbReference type="Proteomes" id="UP000515369">
    <property type="component" value="Chromosome"/>
</dbReference>